<keyword evidence="2" id="KW-1185">Reference proteome</keyword>
<dbReference type="AlphaFoldDB" id="A0A4C1TEI5"/>
<protein>
    <submittedName>
        <fullName evidence="1">Uncharacterized protein</fullName>
    </submittedName>
</protein>
<proteinExistence type="predicted"/>
<evidence type="ECO:0000313" key="2">
    <source>
        <dbReference type="Proteomes" id="UP000299102"/>
    </source>
</evidence>
<comment type="caution">
    <text evidence="1">The sequence shown here is derived from an EMBL/GenBank/DDBJ whole genome shotgun (WGS) entry which is preliminary data.</text>
</comment>
<organism evidence="1 2">
    <name type="scientific">Eumeta variegata</name>
    <name type="common">Bagworm moth</name>
    <name type="synonym">Eumeta japonica</name>
    <dbReference type="NCBI Taxonomy" id="151549"/>
    <lineage>
        <taxon>Eukaryota</taxon>
        <taxon>Metazoa</taxon>
        <taxon>Ecdysozoa</taxon>
        <taxon>Arthropoda</taxon>
        <taxon>Hexapoda</taxon>
        <taxon>Insecta</taxon>
        <taxon>Pterygota</taxon>
        <taxon>Neoptera</taxon>
        <taxon>Endopterygota</taxon>
        <taxon>Lepidoptera</taxon>
        <taxon>Glossata</taxon>
        <taxon>Ditrysia</taxon>
        <taxon>Tineoidea</taxon>
        <taxon>Psychidae</taxon>
        <taxon>Oiketicinae</taxon>
        <taxon>Eumeta</taxon>
    </lineage>
</organism>
<reference evidence="1 2" key="1">
    <citation type="journal article" date="2019" name="Commun. Biol.">
        <title>The bagworm genome reveals a unique fibroin gene that provides high tensile strength.</title>
        <authorList>
            <person name="Kono N."/>
            <person name="Nakamura H."/>
            <person name="Ohtoshi R."/>
            <person name="Tomita M."/>
            <person name="Numata K."/>
            <person name="Arakawa K."/>
        </authorList>
    </citation>
    <scope>NUCLEOTIDE SEQUENCE [LARGE SCALE GENOMIC DNA]</scope>
</reference>
<gene>
    <name evidence="1" type="ORF">EVAR_74026_1</name>
</gene>
<name>A0A4C1TEI5_EUMVA</name>
<sequence>MIRVGFERSSSRRIAQSPANLIRPDFATDRPVAQSAVVNYLSRINWIFVKHFSCLKRVKNVAAACESKHLDDVSDAKYKYKLDDGSIALRFKNGTRSACLKRSDCATAEWAPDDRPRPPTAEGE</sequence>
<dbReference type="Proteomes" id="UP000299102">
    <property type="component" value="Unassembled WGS sequence"/>
</dbReference>
<evidence type="ECO:0000313" key="1">
    <source>
        <dbReference type="EMBL" id="GBP12919.1"/>
    </source>
</evidence>
<accession>A0A4C1TEI5</accession>
<dbReference type="EMBL" id="BGZK01005185">
    <property type="protein sequence ID" value="GBP12919.1"/>
    <property type="molecule type" value="Genomic_DNA"/>
</dbReference>